<dbReference type="AlphaFoldDB" id="A0A517ZL57"/>
<accession>A0A517ZL57</accession>
<reference evidence="2 3" key="1">
    <citation type="submission" date="2019-02" db="EMBL/GenBank/DDBJ databases">
        <title>Deep-cultivation of Planctomycetes and their phenomic and genomic characterization uncovers novel biology.</title>
        <authorList>
            <person name="Wiegand S."/>
            <person name="Jogler M."/>
            <person name="Boedeker C."/>
            <person name="Pinto D."/>
            <person name="Vollmers J."/>
            <person name="Rivas-Marin E."/>
            <person name="Kohn T."/>
            <person name="Peeters S.H."/>
            <person name="Heuer A."/>
            <person name="Rast P."/>
            <person name="Oberbeckmann S."/>
            <person name="Bunk B."/>
            <person name="Jeske O."/>
            <person name="Meyerdierks A."/>
            <person name="Storesund J.E."/>
            <person name="Kallscheuer N."/>
            <person name="Luecker S."/>
            <person name="Lage O.M."/>
            <person name="Pohl T."/>
            <person name="Merkel B.J."/>
            <person name="Hornburger P."/>
            <person name="Mueller R.-W."/>
            <person name="Bruemmer F."/>
            <person name="Labrenz M."/>
            <person name="Spormann A.M."/>
            <person name="Op den Camp H."/>
            <person name="Overmann J."/>
            <person name="Amann R."/>
            <person name="Jetten M.S.M."/>
            <person name="Mascher T."/>
            <person name="Medema M.H."/>
            <person name="Devos D.P."/>
            <person name="Kaster A.-K."/>
            <person name="Ovreas L."/>
            <person name="Rohde M."/>
            <person name="Galperin M.Y."/>
            <person name="Jogler C."/>
        </authorList>
    </citation>
    <scope>NUCLEOTIDE SEQUENCE [LARGE SCALE GENOMIC DNA]</scope>
    <source>
        <strain evidence="2 3">Mal52</strain>
    </source>
</reference>
<dbReference type="EMBL" id="CP036276">
    <property type="protein sequence ID" value="QDU43197.1"/>
    <property type="molecule type" value="Genomic_DNA"/>
</dbReference>
<evidence type="ECO:0000256" key="1">
    <source>
        <dbReference type="SAM" id="MobiDB-lite"/>
    </source>
</evidence>
<dbReference type="Proteomes" id="UP000319383">
    <property type="component" value="Chromosome"/>
</dbReference>
<feature type="region of interest" description="Disordered" evidence="1">
    <location>
        <begin position="1"/>
        <end position="22"/>
    </location>
</feature>
<evidence type="ECO:0000313" key="3">
    <source>
        <dbReference type="Proteomes" id="UP000319383"/>
    </source>
</evidence>
<keyword evidence="3" id="KW-1185">Reference proteome</keyword>
<protein>
    <submittedName>
        <fullName evidence="2">Uncharacterized protein</fullName>
    </submittedName>
</protein>
<gene>
    <name evidence="2" type="ORF">Mal52_16690</name>
</gene>
<name>A0A517ZL57_9PLAN</name>
<organism evidence="2 3">
    <name type="scientific">Symmachiella dynata</name>
    <dbReference type="NCBI Taxonomy" id="2527995"/>
    <lineage>
        <taxon>Bacteria</taxon>
        <taxon>Pseudomonadati</taxon>
        <taxon>Planctomycetota</taxon>
        <taxon>Planctomycetia</taxon>
        <taxon>Planctomycetales</taxon>
        <taxon>Planctomycetaceae</taxon>
        <taxon>Symmachiella</taxon>
    </lineage>
</organism>
<proteinExistence type="predicted"/>
<sequence length="69" mass="7325">MFCVSLADETQSTRVGSDDPTRNAGSDLCGLYRLLRSTKSAVVSQKPSAAVAVSYAINCLLRASSNSRK</sequence>
<dbReference type="KEGG" id="sdyn:Mal52_16690"/>
<evidence type="ECO:0000313" key="2">
    <source>
        <dbReference type="EMBL" id="QDU43197.1"/>
    </source>
</evidence>